<comment type="caution">
    <text evidence="2">The sequence shown here is derived from an EMBL/GenBank/DDBJ whole genome shotgun (WGS) entry which is preliminary data.</text>
</comment>
<keyword evidence="1" id="KW-1133">Transmembrane helix</keyword>
<keyword evidence="3" id="KW-1185">Reference proteome</keyword>
<evidence type="ECO:0000313" key="3">
    <source>
        <dbReference type="Proteomes" id="UP000324222"/>
    </source>
</evidence>
<feature type="transmembrane region" description="Helical" evidence="1">
    <location>
        <begin position="32"/>
        <end position="50"/>
    </location>
</feature>
<reference evidence="2 3" key="1">
    <citation type="submission" date="2019-05" db="EMBL/GenBank/DDBJ databases">
        <title>Another draft genome of Portunus trituberculatus and its Hox gene families provides insights of decapod evolution.</title>
        <authorList>
            <person name="Jeong J.-H."/>
            <person name="Song I."/>
            <person name="Kim S."/>
            <person name="Choi T."/>
            <person name="Kim D."/>
            <person name="Ryu S."/>
            <person name="Kim W."/>
        </authorList>
    </citation>
    <scope>NUCLEOTIDE SEQUENCE [LARGE SCALE GENOMIC DNA]</scope>
    <source>
        <tissue evidence="2">Muscle</tissue>
    </source>
</reference>
<proteinExistence type="predicted"/>
<dbReference type="EMBL" id="VSRR010002161">
    <property type="protein sequence ID" value="MPC29931.1"/>
    <property type="molecule type" value="Genomic_DNA"/>
</dbReference>
<evidence type="ECO:0000313" key="2">
    <source>
        <dbReference type="EMBL" id="MPC29931.1"/>
    </source>
</evidence>
<name>A0A5B7E7C0_PORTR</name>
<organism evidence="2 3">
    <name type="scientific">Portunus trituberculatus</name>
    <name type="common">Swimming crab</name>
    <name type="synonym">Neptunus trituberculatus</name>
    <dbReference type="NCBI Taxonomy" id="210409"/>
    <lineage>
        <taxon>Eukaryota</taxon>
        <taxon>Metazoa</taxon>
        <taxon>Ecdysozoa</taxon>
        <taxon>Arthropoda</taxon>
        <taxon>Crustacea</taxon>
        <taxon>Multicrustacea</taxon>
        <taxon>Malacostraca</taxon>
        <taxon>Eumalacostraca</taxon>
        <taxon>Eucarida</taxon>
        <taxon>Decapoda</taxon>
        <taxon>Pleocyemata</taxon>
        <taxon>Brachyura</taxon>
        <taxon>Eubrachyura</taxon>
        <taxon>Portunoidea</taxon>
        <taxon>Portunidae</taxon>
        <taxon>Portuninae</taxon>
        <taxon>Portunus</taxon>
    </lineage>
</organism>
<dbReference type="AlphaFoldDB" id="A0A5B7E7C0"/>
<sequence length="120" mass="13991">MVLYICTTINVPEEGTPEKDYRATLPDEENVVWAWMLFFCFIVPELGTWFRSTRMCVFKKNKPNRDASSGWFWSICNISCPSVPPAARGPRQLPMLPTPLRRLWTNLLSRNGFHERLEGR</sequence>
<gene>
    <name evidence="2" type="ORF">E2C01_023185</name>
</gene>
<protein>
    <submittedName>
        <fullName evidence="2">Uncharacterized protein</fullName>
    </submittedName>
</protein>
<dbReference type="Proteomes" id="UP000324222">
    <property type="component" value="Unassembled WGS sequence"/>
</dbReference>
<accession>A0A5B7E7C0</accession>
<keyword evidence="1" id="KW-0472">Membrane</keyword>
<evidence type="ECO:0000256" key="1">
    <source>
        <dbReference type="SAM" id="Phobius"/>
    </source>
</evidence>
<dbReference type="OrthoDB" id="370884at2759"/>
<keyword evidence="1" id="KW-0812">Transmembrane</keyword>